<name>A0ACD0NVR9_9BASI</name>
<sequence>MTTPILLPLQISITSDTICPFCFIGLRKLERALKSSDSIRLASFSHLSGPPTGKGEGGGVKLVPRVRFLPFQLDPTLPKDHAVSKRETYKKKFGEGRVEMMERMMIERGREVGIEFSYGGPIRSTLKSHRLIEKSFQKGGSEAQLKVINSLFRAYFEKEADPGSDDLLSRVAEEEGIFETHEQAIAFLESRECLQEVEKGFMISRLKGISGVPHFELEVLKPIKDDSPSNANNHGWFQAVKDPDHEDRLLARAEVGGAQETETFLDVFEKLLQRAVQNLGGQQGLSKLQQQQPQESGQDSLAEQAPSCDLQGKGLC</sequence>
<reference evidence="1 2" key="1">
    <citation type="journal article" date="2018" name="Mol. Biol. Evol.">
        <title>Broad Genomic Sampling Reveals a Smut Pathogenic Ancestry of the Fungal Clade Ustilaginomycotina.</title>
        <authorList>
            <person name="Kijpornyongpan T."/>
            <person name="Mondo S.J."/>
            <person name="Barry K."/>
            <person name="Sandor L."/>
            <person name="Lee J."/>
            <person name="Lipzen A."/>
            <person name="Pangilinan J."/>
            <person name="LaButti K."/>
            <person name="Hainaut M."/>
            <person name="Henrissat B."/>
            <person name="Grigoriev I.V."/>
            <person name="Spatafora J.W."/>
            <person name="Aime M.C."/>
        </authorList>
    </citation>
    <scope>NUCLEOTIDE SEQUENCE [LARGE SCALE GENOMIC DNA]</scope>
    <source>
        <strain evidence="1 2">SA 807</strain>
    </source>
</reference>
<protein>
    <submittedName>
        <fullName evidence="1">Uncharacterized protein</fullName>
    </submittedName>
</protein>
<evidence type="ECO:0000313" key="2">
    <source>
        <dbReference type="Proteomes" id="UP000245626"/>
    </source>
</evidence>
<organism evidence="1 2">
    <name type="scientific">Violaceomyces palustris</name>
    <dbReference type="NCBI Taxonomy" id="1673888"/>
    <lineage>
        <taxon>Eukaryota</taxon>
        <taxon>Fungi</taxon>
        <taxon>Dikarya</taxon>
        <taxon>Basidiomycota</taxon>
        <taxon>Ustilaginomycotina</taxon>
        <taxon>Ustilaginomycetes</taxon>
        <taxon>Violaceomycetales</taxon>
        <taxon>Violaceomycetaceae</taxon>
        <taxon>Violaceomyces</taxon>
    </lineage>
</organism>
<proteinExistence type="predicted"/>
<evidence type="ECO:0000313" key="1">
    <source>
        <dbReference type="EMBL" id="PWN49882.1"/>
    </source>
</evidence>
<dbReference type="EMBL" id="KZ819995">
    <property type="protein sequence ID" value="PWN49882.1"/>
    <property type="molecule type" value="Genomic_DNA"/>
</dbReference>
<accession>A0ACD0NVR9</accession>
<gene>
    <name evidence="1" type="ORF">IE53DRAFT_387860</name>
</gene>
<keyword evidence="2" id="KW-1185">Reference proteome</keyword>
<dbReference type="Proteomes" id="UP000245626">
    <property type="component" value="Unassembled WGS sequence"/>
</dbReference>